<evidence type="ECO:0000256" key="1">
    <source>
        <dbReference type="SAM" id="Phobius"/>
    </source>
</evidence>
<dbReference type="InterPro" id="IPR028098">
    <property type="entry name" value="Glyco_trans_4-like_N"/>
</dbReference>
<dbReference type="Pfam" id="PF13439">
    <property type="entry name" value="Glyco_transf_4"/>
    <property type="match status" value="1"/>
</dbReference>
<evidence type="ECO:0008006" key="6">
    <source>
        <dbReference type="Google" id="ProtNLM"/>
    </source>
</evidence>
<evidence type="ECO:0000313" key="5">
    <source>
        <dbReference type="Proteomes" id="UP000177152"/>
    </source>
</evidence>
<dbReference type="CDD" id="cd03801">
    <property type="entry name" value="GT4_PimA-like"/>
    <property type="match status" value="1"/>
</dbReference>
<dbReference type="Proteomes" id="UP000177152">
    <property type="component" value="Unassembled WGS sequence"/>
</dbReference>
<proteinExistence type="predicted"/>
<accession>A0A1G2K643</accession>
<organism evidence="4 5">
    <name type="scientific">Candidatus Sungbacteria bacterium RIFCSPHIGHO2_01_FULL_47_32</name>
    <dbReference type="NCBI Taxonomy" id="1802264"/>
    <lineage>
        <taxon>Bacteria</taxon>
        <taxon>Candidatus Sungiibacteriota</taxon>
    </lineage>
</organism>
<dbReference type="PANTHER" id="PTHR45947:SF3">
    <property type="entry name" value="SULFOQUINOVOSYL TRANSFERASE SQD2"/>
    <property type="match status" value="1"/>
</dbReference>
<reference evidence="4 5" key="1">
    <citation type="journal article" date="2016" name="Nat. Commun.">
        <title>Thousands of microbial genomes shed light on interconnected biogeochemical processes in an aquifer system.</title>
        <authorList>
            <person name="Anantharaman K."/>
            <person name="Brown C.T."/>
            <person name="Hug L.A."/>
            <person name="Sharon I."/>
            <person name="Castelle C.J."/>
            <person name="Probst A.J."/>
            <person name="Thomas B.C."/>
            <person name="Singh A."/>
            <person name="Wilkins M.J."/>
            <person name="Karaoz U."/>
            <person name="Brodie E.L."/>
            <person name="Williams K.H."/>
            <person name="Hubbard S.S."/>
            <person name="Banfield J.F."/>
        </authorList>
    </citation>
    <scope>NUCLEOTIDE SEQUENCE [LARGE SCALE GENOMIC DNA]</scope>
</reference>
<evidence type="ECO:0000259" key="2">
    <source>
        <dbReference type="Pfam" id="PF00534"/>
    </source>
</evidence>
<sequence length="369" mass="42070">MARPKVCFVIPEYRKDTATHFAHVYDLLKTVSKNLDIFLIIEKGEMPEGKRMFSHVRLLSSSSLTLRILGTLWVIIRARKEGYSDFYIHYSFFSAFLASLVAGISGGRVFYWNAGEPWKYKRGKLREAFERMAYRRVTFLVTGTESLKKRYALTYDIPGEKIKVLPNWISLERFKNLPDGEKDALKKKLGISDGAKVVLFAHRLSERKGVQHLPDILSSFAGGNIVFLVVGDGPECKNLKFKIENLKLQKNVRLLGWIPNAEMPKYYAIADLFIMPSDEEGFPRVLLEAMAMGIPFVAFGVGGVLEVVPSELKNLVVTSGAKKQFVGAMNYILNSSHENILIIQKREKEWVKKFNVKEVAKMFEELFKI</sequence>
<keyword evidence="1" id="KW-1133">Transmembrane helix</keyword>
<keyword evidence="1" id="KW-0472">Membrane</keyword>
<name>A0A1G2K643_9BACT</name>
<dbReference type="Pfam" id="PF00534">
    <property type="entry name" value="Glycos_transf_1"/>
    <property type="match status" value="1"/>
</dbReference>
<evidence type="ECO:0000259" key="3">
    <source>
        <dbReference type="Pfam" id="PF13439"/>
    </source>
</evidence>
<feature type="transmembrane region" description="Helical" evidence="1">
    <location>
        <begin position="56"/>
        <end position="76"/>
    </location>
</feature>
<feature type="domain" description="Glycosyl transferase family 1" evidence="2">
    <location>
        <begin position="182"/>
        <end position="336"/>
    </location>
</feature>
<dbReference type="AlphaFoldDB" id="A0A1G2K643"/>
<dbReference type="InterPro" id="IPR050194">
    <property type="entry name" value="Glycosyltransferase_grp1"/>
</dbReference>
<keyword evidence="1" id="KW-0812">Transmembrane</keyword>
<dbReference type="EMBL" id="MHQC01000032">
    <property type="protein sequence ID" value="OGZ94653.1"/>
    <property type="molecule type" value="Genomic_DNA"/>
</dbReference>
<dbReference type="PANTHER" id="PTHR45947">
    <property type="entry name" value="SULFOQUINOVOSYL TRANSFERASE SQD2"/>
    <property type="match status" value="1"/>
</dbReference>
<feature type="transmembrane region" description="Helical" evidence="1">
    <location>
        <begin position="88"/>
        <end position="111"/>
    </location>
</feature>
<gene>
    <name evidence="4" type="ORF">A2633_01385</name>
</gene>
<dbReference type="InterPro" id="IPR001296">
    <property type="entry name" value="Glyco_trans_1"/>
</dbReference>
<dbReference type="SUPFAM" id="SSF53756">
    <property type="entry name" value="UDP-Glycosyltransferase/glycogen phosphorylase"/>
    <property type="match status" value="1"/>
</dbReference>
<dbReference type="GO" id="GO:0016757">
    <property type="term" value="F:glycosyltransferase activity"/>
    <property type="evidence" value="ECO:0007669"/>
    <property type="project" value="InterPro"/>
</dbReference>
<protein>
    <recommendedName>
        <fullName evidence="6">Glycosyl transferase family 1 domain-containing protein</fullName>
    </recommendedName>
</protein>
<feature type="domain" description="Glycosyltransferase subfamily 4-like N-terminal" evidence="3">
    <location>
        <begin position="23"/>
        <end position="173"/>
    </location>
</feature>
<dbReference type="Gene3D" id="3.40.50.2000">
    <property type="entry name" value="Glycogen Phosphorylase B"/>
    <property type="match status" value="2"/>
</dbReference>
<evidence type="ECO:0000313" key="4">
    <source>
        <dbReference type="EMBL" id="OGZ94653.1"/>
    </source>
</evidence>
<comment type="caution">
    <text evidence="4">The sequence shown here is derived from an EMBL/GenBank/DDBJ whole genome shotgun (WGS) entry which is preliminary data.</text>
</comment>